<dbReference type="Pfam" id="PF00990">
    <property type="entry name" value="GGDEF"/>
    <property type="match status" value="1"/>
</dbReference>
<dbReference type="SMART" id="SM00267">
    <property type="entry name" value="GGDEF"/>
    <property type="match status" value="1"/>
</dbReference>
<keyword evidence="5" id="KW-0808">Transferase</keyword>
<dbReference type="SUPFAM" id="SSF55073">
    <property type="entry name" value="Nucleotide cyclase"/>
    <property type="match status" value="1"/>
</dbReference>
<dbReference type="CDD" id="cd01949">
    <property type="entry name" value="GGDEF"/>
    <property type="match status" value="1"/>
</dbReference>
<dbReference type="InterPro" id="IPR029787">
    <property type="entry name" value="Nucleotide_cyclase"/>
</dbReference>
<dbReference type="PANTHER" id="PTHR45138">
    <property type="entry name" value="REGULATORY COMPONENTS OF SENSORY TRANSDUCTION SYSTEM"/>
    <property type="match status" value="1"/>
</dbReference>
<keyword evidence="3" id="KW-0472">Membrane</keyword>
<name>A0ABT7DZ54_9NEIS</name>
<comment type="caution">
    <text evidence="5">The sequence shown here is derived from an EMBL/GenBank/DDBJ whole genome shotgun (WGS) entry which is preliminary data.</text>
</comment>
<evidence type="ECO:0000256" key="3">
    <source>
        <dbReference type="SAM" id="Phobius"/>
    </source>
</evidence>
<dbReference type="SUPFAM" id="SSF48452">
    <property type="entry name" value="TPR-like"/>
    <property type="match status" value="1"/>
</dbReference>
<dbReference type="Gene3D" id="1.25.40.10">
    <property type="entry name" value="Tetratricopeptide repeat domain"/>
    <property type="match status" value="1"/>
</dbReference>
<evidence type="ECO:0000313" key="6">
    <source>
        <dbReference type="Proteomes" id="UP001172778"/>
    </source>
</evidence>
<organism evidence="5 6">
    <name type="scientific">Parachitinimonas caeni</name>
    <dbReference type="NCBI Taxonomy" id="3031301"/>
    <lineage>
        <taxon>Bacteria</taxon>
        <taxon>Pseudomonadati</taxon>
        <taxon>Pseudomonadota</taxon>
        <taxon>Betaproteobacteria</taxon>
        <taxon>Neisseriales</taxon>
        <taxon>Chitinibacteraceae</taxon>
        <taxon>Parachitinimonas</taxon>
    </lineage>
</organism>
<keyword evidence="6" id="KW-1185">Reference proteome</keyword>
<dbReference type="EC" id="2.7.7.65" evidence="1"/>
<keyword evidence="5" id="KW-0548">Nucleotidyltransferase</keyword>
<dbReference type="Proteomes" id="UP001172778">
    <property type="component" value="Unassembled WGS sequence"/>
</dbReference>
<keyword evidence="3" id="KW-0812">Transmembrane</keyword>
<dbReference type="EMBL" id="JARRAF010000018">
    <property type="protein sequence ID" value="MDK2125344.1"/>
    <property type="molecule type" value="Genomic_DNA"/>
</dbReference>
<feature type="transmembrane region" description="Helical" evidence="3">
    <location>
        <begin position="425"/>
        <end position="445"/>
    </location>
</feature>
<evidence type="ECO:0000256" key="1">
    <source>
        <dbReference type="ARBA" id="ARBA00012528"/>
    </source>
</evidence>
<dbReference type="NCBIfam" id="TIGR00254">
    <property type="entry name" value="GGDEF"/>
    <property type="match status" value="1"/>
</dbReference>
<feature type="domain" description="GGDEF" evidence="4">
    <location>
        <begin position="485"/>
        <end position="618"/>
    </location>
</feature>
<accession>A0ABT7DZ54</accession>
<dbReference type="PROSITE" id="PS50887">
    <property type="entry name" value="GGDEF"/>
    <property type="match status" value="1"/>
</dbReference>
<dbReference type="InterPro" id="IPR050469">
    <property type="entry name" value="Diguanylate_Cyclase"/>
</dbReference>
<comment type="catalytic activity">
    <reaction evidence="2">
        <text>2 GTP = 3',3'-c-di-GMP + 2 diphosphate</text>
        <dbReference type="Rhea" id="RHEA:24898"/>
        <dbReference type="ChEBI" id="CHEBI:33019"/>
        <dbReference type="ChEBI" id="CHEBI:37565"/>
        <dbReference type="ChEBI" id="CHEBI:58805"/>
        <dbReference type="EC" id="2.7.7.65"/>
    </reaction>
</comment>
<dbReference type="PANTHER" id="PTHR45138:SF9">
    <property type="entry name" value="DIGUANYLATE CYCLASE DGCM-RELATED"/>
    <property type="match status" value="1"/>
</dbReference>
<dbReference type="InterPro" id="IPR000160">
    <property type="entry name" value="GGDEF_dom"/>
</dbReference>
<gene>
    <name evidence="5" type="ORF">PZA18_14910</name>
</gene>
<dbReference type="InterPro" id="IPR043128">
    <property type="entry name" value="Rev_trsase/Diguanyl_cyclase"/>
</dbReference>
<dbReference type="InterPro" id="IPR011990">
    <property type="entry name" value="TPR-like_helical_dom_sf"/>
</dbReference>
<proteinExistence type="predicted"/>
<evidence type="ECO:0000313" key="5">
    <source>
        <dbReference type="EMBL" id="MDK2125344.1"/>
    </source>
</evidence>
<dbReference type="RefSeq" id="WP_284101654.1">
    <property type="nucleotide sequence ID" value="NZ_JARRAF010000018.1"/>
</dbReference>
<evidence type="ECO:0000256" key="2">
    <source>
        <dbReference type="ARBA" id="ARBA00034247"/>
    </source>
</evidence>
<keyword evidence="3" id="KW-1133">Transmembrane helix</keyword>
<protein>
    <recommendedName>
        <fullName evidence="1">diguanylate cyclase</fullName>
        <ecNumber evidence="1">2.7.7.65</ecNumber>
    </recommendedName>
</protein>
<dbReference type="Gene3D" id="3.30.70.270">
    <property type="match status" value="1"/>
</dbReference>
<sequence length="638" mass="72336">MRQRHWATGLWIVWLVTTAQAGPLDALSKQIEAMKPDEALTVLDQQQTQISNWPAKDQGGYYRLRAQQRENLKNISGAREDYARAIQLYRALPDTGAELVNSLLDLGYMDYLIHYRAEAYCPTYTEALTIARKLHDRPLLAKTLVNNAYCERTENGSYERGIGLLSEALDIAKQDKLTDDVHALVYNASAVLSGQFHLYQQAYDYMRSAHQHFERMGQAQSMFNAQHSLFSYALQLGDQALARRHLDAMSDMVAKHPDQPDFAFFAALNRGSYHFMLGEDDAAKQYLALAAGHAGKTSERYFVRLLYAFQTILHYSLGETRRARDTLALYNAVQLPSPDPDYADLITAISQQMRGESEHAAQGMVREWRKLHSKKLRDARLQRENTAKGFDQRLDRYERQLLQTRLKISELEREKLSSEGVQTRLVAALAVLMAVLFAILSVWLYRARNLFRRSAQVDALTGIANRRHVFEVGESMLALARLRKAPLAVVYLDIDHFKAINDRYGHQVGDEAIRLVVKQAQQSLRRQDLIGRIGGEEFVILLPFATERDAEDIAERVRRNIESQPLAIAGHTISLTVSLGIAVLHKKSHTLSDLLKRADDALYQAKQSGRNRWIRHLDGTTVMGSIDDPPEGGRGQAH</sequence>
<evidence type="ECO:0000259" key="4">
    <source>
        <dbReference type="PROSITE" id="PS50887"/>
    </source>
</evidence>
<dbReference type="GO" id="GO:0052621">
    <property type="term" value="F:diguanylate cyclase activity"/>
    <property type="evidence" value="ECO:0007669"/>
    <property type="project" value="UniProtKB-EC"/>
</dbReference>
<reference evidence="5" key="1">
    <citation type="submission" date="2023-03" db="EMBL/GenBank/DDBJ databases">
        <title>Chitinimonas shenzhenensis gen. nov., sp. nov., a novel member of family Burkholderiaceae isolated from activated sludge collected in Shen Zhen, China.</title>
        <authorList>
            <person name="Wang X."/>
        </authorList>
    </citation>
    <scope>NUCLEOTIDE SEQUENCE</scope>
    <source>
        <strain evidence="5">DQS-5</strain>
    </source>
</reference>